<protein>
    <submittedName>
        <fullName evidence="2">Uncharacterized protein</fullName>
    </submittedName>
</protein>
<accession>A0A9Q1ID48</accession>
<gene>
    <name evidence="2" type="ORF">SKAU_G00408760</name>
</gene>
<name>A0A9Q1ID48_SYNKA</name>
<comment type="caution">
    <text evidence="2">The sequence shown here is derived from an EMBL/GenBank/DDBJ whole genome shotgun (WGS) entry which is preliminary data.</text>
</comment>
<feature type="compositionally biased region" description="Basic and acidic residues" evidence="1">
    <location>
        <begin position="149"/>
        <end position="159"/>
    </location>
</feature>
<sequence length="368" mass="40823">MVFRVIRLKRSPGFALRKIHLKIRLLVDPVYVPSSDRSAWRPSAAGVAVWTDPSVRLSASCARFPLPAHMQRQLLIHLRGTVARLPAGTNGDPCRAWEPHRRWHGAPPILSSLLLLLHLPHDSRDQGGSSRSQQKIEGLSPQGARSRRGGGDAGRRDADVTTAPPSSLAYRTGFTSDAAVFPATRFGIHKQWSLLTFTRGLCGDPLRTLGARSTPPRAEMDWPSGLGWVGPRRDEGAGNSSGSGRVRSHWDIPNQDEQSYSPAEWPSVPPDVRTGPTSLPADPCRLPAPPLIYILFPLPARVRTQNLGDDQEFGRVRHHTYPVLIEKTFRTPPSEMTCMTSPIEMTYRKSPIEMTYRKSPSEMTYRTA</sequence>
<evidence type="ECO:0000313" key="3">
    <source>
        <dbReference type="Proteomes" id="UP001152622"/>
    </source>
</evidence>
<proteinExistence type="predicted"/>
<keyword evidence="3" id="KW-1185">Reference proteome</keyword>
<feature type="region of interest" description="Disordered" evidence="1">
    <location>
        <begin position="124"/>
        <end position="169"/>
    </location>
</feature>
<feature type="region of interest" description="Disordered" evidence="1">
    <location>
        <begin position="210"/>
        <end position="268"/>
    </location>
</feature>
<dbReference type="Proteomes" id="UP001152622">
    <property type="component" value="Chromosome 21"/>
</dbReference>
<organism evidence="2 3">
    <name type="scientific">Synaphobranchus kaupii</name>
    <name type="common">Kaup's arrowtooth eel</name>
    <dbReference type="NCBI Taxonomy" id="118154"/>
    <lineage>
        <taxon>Eukaryota</taxon>
        <taxon>Metazoa</taxon>
        <taxon>Chordata</taxon>
        <taxon>Craniata</taxon>
        <taxon>Vertebrata</taxon>
        <taxon>Euteleostomi</taxon>
        <taxon>Actinopterygii</taxon>
        <taxon>Neopterygii</taxon>
        <taxon>Teleostei</taxon>
        <taxon>Anguilliformes</taxon>
        <taxon>Synaphobranchidae</taxon>
        <taxon>Synaphobranchus</taxon>
    </lineage>
</organism>
<dbReference type="EMBL" id="JAINUF010000021">
    <property type="protein sequence ID" value="KAJ8335237.1"/>
    <property type="molecule type" value="Genomic_DNA"/>
</dbReference>
<dbReference type="AlphaFoldDB" id="A0A9Q1ID48"/>
<evidence type="ECO:0000313" key="2">
    <source>
        <dbReference type="EMBL" id="KAJ8335237.1"/>
    </source>
</evidence>
<reference evidence="2" key="1">
    <citation type="journal article" date="2023" name="Science">
        <title>Genome structures resolve the early diversification of teleost fishes.</title>
        <authorList>
            <person name="Parey E."/>
            <person name="Louis A."/>
            <person name="Montfort J."/>
            <person name="Bouchez O."/>
            <person name="Roques C."/>
            <person name="Iampietro C."/>
            <person name="Lluch J."/>
            <person name="Castinel A."/>
            <person name="Donnadieu C."/>
            <person name="Desvignes T."/>
            <person name="Floi Bucao C."/>
            <person name="Jouanno E."/>
            <person name="Wen M."/>
            <person name="Mejri S."/>
            <person name="Dirks R."/>
            <person name="Jansen H."/>
            <person name="Henkel C."/>
            <person name="Chen W.J."/>
            <person name="Zahm M."/>
            <person name="Cabau C."/>
            <person name="Klopp C."/>
            <person name="Thompson A.W."/>
            <person name="Robinson-Rechavi M."/>
            <person name="Braasch I."/>
            <person name="Lecointre G."/>
            <person name="Bobe J."/>
            <person name="Postlethwait J.H."/>
            <person name="Berthelot C."/>
            <person name="Roest Crollius H."/>
            <person name="Guiguen Y."/>
        </authorList>
    </citation>
    <scope>NUCLEOTIDE SEQUENCE</scope>
    <source>
        <strain evidence="2">WJC10195</strain>
    </source>
</reference>
<evidence type="ECO:0000256" key="1">
    <source>
        <dbReference type="SAM" id="MobiDB-lite"/>
    </source>
</evidence>